<dbReference type="RefSeq" id="WP_189014752.1">
    <property type="nucleotide sequence ID" value="NZ_BMHE01000024.1"/>
</dbReference>
<keyword evidence="2" id="KW-0012">Acyltransferase</keyword>
<proteinExistence type="predicted"/>
<evidence type="ECO:0000313" key="4">
    <source>
        <dbReference type="EMBL" id="GFZ91578.1"/>
    </source>
</evidence>
<dbReference type="CDD" id="cd04301">
    <property type="entry name" value="NAT_SF"/>
    <property type="match status" value="1"/>
</dbReference>
<name>A0ABQ1EX81_9BACL</name>
<keyword evidence="5" id="KW-1185">Reference proteome</keyword>
<dbReference type="PROSITE" id="PS51186">
    <property type="entry name" value="GNAT"/>
    <property type="match status" value="1"/>
</dbReference>
<protein>
    <recommendedName>
        <fullName evidence="3">N-acetyltransferase domain-containing protein</fullName>
    </recommendedName>
</protein>
<evidence type="ECO:0000259" key="3">
    <source>
        <dbReference type="PROSITE" id="PS51186"/>
    </source>
</evidence>
<organism evidence="4 5">
    <name type="scientific">Paenibacillus marchantiophytorum</name>
    <dbReference type="NCBI Taxonomy" id="1619310"/>
    <lineage>
        <taxon>Bacteria</taxon>
        <taxon>Bacillati</taxon>
        <taxon>Bacillota</taxon>
        <taxon>Bacilli</taxon>
        <taxon>Bacillales</taxon>
        <taxon>Paenibacillaceae</taxon>
        <taxon>Paenibacillus</taxon>
    </lineage>
</organism>
<comment type="caution">
    <text evidence="4">The sequence shown here is derived from an EMBL/GenBank/DDBJ whole genome shotgun (WGS) entry which is preliminary data.</text>
</comment>
<dbReference type="PANTHER" id="PTHR43420">
    <property type="entry name" value="ACETYLTRANSFERASE"/>
    <property type="match status" value="1"/>
</dbReference>
<dbReference type="Gene3D" id="3.40.630.30">
    <property type="match status" value="1"/>
</dbReference>
<evidence type="ECO:0000313" key="5">
    <source>
        <dbReference type="Proteomes" id="UP000615455"/>
    </source>
</evidence>
<feature type="domain" description="N-acetyltransferase" evidence="3">
    <location>
        <begin position="169"/>
        <end position="305"/>
    </location>
</feature>
<dbReference type="InterPro" id="IPR000182">
    <property type="entry name" value="GNAT_dom"/>
</dbReference>
<dbReference type="EMBL" id="BMHE01000024">
    <property type="protein sequence ID" value="GFZ91578.1"/>
    <property type="molecule type" value="Genomic_DNA"/>
</dbReference>
<dbReference type="PANTHER" id="PTHR43420:SF12">
    <property type="entry name" value="N-ACETYLTRANSFERASE DOMAIN-CONTAINING PROTEIN"/>
    <property type="match status" value="1"/>
</dbReference>
<dbReference type="Pfam" id="PF00583">
    <property type="entry name" value="Acetyltransf_1"/>
    <property type="match status" value="1"/>
</dbReference>
<dbReference type="InterPro" id="IPR050680">
    <property type="entry name" value="YpeA/RimI_acetyltransf"/>
</dbReference>
<keyword evidence="1" id="KW-0808">Transferase</keyword>
<reference evidence="5" key="1">
    <citation type="journal article" date="2019" name="Int. J. Syst. Evol. Microbiol.">
        <title>The Global Catalogue of Microorganisms (GCM) 10K type strain sequencing project: providing services to taxonomists for standard genome sequencing and annotation.</title>
        <authorList>
            <consortium name="The Broad Institute Genomics Platform"/>
            <consortium name="The Broad Institute Genome Sequencing Center for Infectious Disease"/>
            <person name="Wu L."/>
            <person name="Ma J."/>
        </authorList>
    </citation>
    <scope>NUCLEOTIDE SEQUENCE [LARGE SCALE GENOMIC DNA]</scope>
    <source>
        <strain evidence="5">CGMCC 1.15043</strain>
    </source>
</reference>
<accession>A0ABQ1EX81</accession>
<evidence type="ECO:0000256" key="1">
    <source>
        <dbReference type="ARBA" id="ARBA00022679"/>
    </source>
</evidence>
<sequence length="305" mass="35687">MVKIEIRKFTKNDLQKTGEFYQIVTSSDNVVLWWVGEEDNWSNVFIAVEEERIIAKGQVHIVCTIPLGSPKEHKHYIYFNLKTLPEREADYHVYELLYERLLNRAYELKETLLNAYQTMMGIGNQSTEEQNNNYFITKGFVYRKSLYTMRSNLSEMIEHPVLAAPYRCMQWKMASEDNVNEYLNVDREIWPEAPIGHKRLMDNQKNSAWTAFVVREDATLIGSVMAWMDEDGEGIIEDVFVRESWRKQGIAKHLLSQALSYLKENGSTFAELQVETANKSALSLYNSVGFKEVSEEVRYDRELYQ</sequence>
<gene>
    <name evidence="4" type="ORF">GCM10008018_42320</name>
</gene>
<evidence type="ECO:0000256" key="2">
    <source>
        <dbReference type="ARBA" id="ARBA00023315"/>
    </source>
</evidence>
<dbReference type="Proteomes" id="UP000615455">
    <property type="component" value="Unassembled WGS sequence"/>
</dbReference>
<dbReference type="SUPFAM" id="SSF55729">
    <property type="entry name" value="Acyl-CoA N-acyltransferases (Nat)"/>
    <property type="match status" value="1"/>
</dbReference>
<dbReference type="InterPro" id="IPR016181">
    <property type="entry name" value="Acyl_CoA_acyltransferase"/>
</dbReference>